<evidence type="ECO:0000256" key="12">
    <source>
        <dbReference type="PIRSR" id="PIRSR000439-1"/>
    </source>
</evidence>
<comment type="pathway">
    <text evidence="2">Glycerolipid metabolism; triacylglycerol biosynthesis.</text>
</comment>
<reference evidence="15 16" key="1">
    <citation type="submission" date="2019-12" db="EMBL/GenBank/DDBJ databases">
        <authorList>
            <person name="Alioto T."/>
            <person name="Alioto T."/>
            <person name="Gomez Garrido J."/>
        </authorList>
    </citation>
    <scope>NUCLEOTIDE SEQUENCE [LARGE SCALE GENOMIC DNA]</scope>
</reference>
<keyword evidence="7 11" id="KW-0256">Endoplasmic reticulum</keyword>
<evidence type="ECO:0000256" key="10">
    <source>
        <dbReference type="ARBA" id="ARBA00023315"/>
    </source>
</evidence>
<feature type="transmembrane region" description="Helical" evidence="14">
    <location>
        <begin position="326"/>
        <end position="344"/>
    </location>
</feature>
<organism evidence="15 16">
    <name type="scientific">Olea europaea subsp. europaea</name>
    <dbReference type="NCBI Taxonomy" id="158383"/>
    <lineage>
        <taxon>Eukaryota</taxon>
        <taxon>Viridiplantae</taxon>
        <taxon>Streptophyta</taxon>
        <taxon>Embryophyta</taxon>
        <taxon>Tracheophyta</taxon>
        <taxon>Spermatophyta</taxon>
        <taxon>Magnoliopsida</taxon>
        <taxon>eudicotyledons</taxon>
        <taxon>Gunneridae</taxon>
        <taxon>Pentapetalae</taxon>
        <taxon>asterids</taxon>
        <taxon>lamiids</taxon>
        <taxon>Lamiales</taxon>
        <taxon>Oleaceae</taxon>
        <taxon>Oleeae</taxon>
        <taxon>Olea</taxon>
    </lineage>
</organism>
<evidence type="ECO:0000313" key="15">
    <source>
        <dbReference type="EMBL" id="CAA2997973.1"/>
    </source>
</evidence>
<dbReference type="InterPro" id="IPR027251">
    <property type="entry name" value="Diacylglycerol_acylTrfase1"/>
</dbReference>
<gene>
    <name evidence="15" type="ORF">OLEA9_A093626</name>
</gene>
<evidence type="ECO:0000256" key="7">
    <source>
        <dbReference type="ARBA" id="ARBA00022824"/>
    </source>
</evidence>
<feature type="transmembrane region" description="Helical" evidence="14">
    <location>
        <begin position="471"/>
        <end position="490"/>
    </location>
</feature>
<feature type="active site" evidence="12">
    <location>
        <position position="458"/>
    </location>
</feature>
<evidence type="ECO:0000256" key="5">
    <source>
        <dbReference type="ARBA" id="ARBA00022679"/>
    </source>
</evidence>
<keyword evidence="8 14" id="KW-1133">Transmembrane helix</keyword>
<dbReference type="PIRSF" id="PIRSF000439">
    <property type="entry name" value="Oat_ACAT_DAG_ARE"/>
    <property type="match status" value="1"/>
</dbReference>
<comment type="similarity">
    <text evidence="4 11">Belongs to the membrane-bound acyltransferase family. Sterol o-acyltransferase subfamily.</text>
</comment>
<comment type="subcellular location">
    <subcellularLocation>
        <location evidence="1 11">Endoplasmic reticulum membrane</location>
        <topology evidence="1 11">Multi-pass membrane protein</topology>
    </subcellularLocation>
</comment>
<feature type="transmembrane region" description="Helical" evidence="14">
    <location>
        <begin position="139"/>
        <end position="160"/>
    </location>
</feature>
<dbReference type="InterPro" id="IPR004299">
    <property type="entry name" value="MBOAT_fam"/>
</dbReference>
<keyword evidence="6 14" id="KW-0812">Transmembrane</keyword>
<dbReference type="InterPro" id="IPR014371">
    <property type="entry name" value="Oat_ACAT_DAG_ARE"/>
</dbReference>
<feature type="compositionally biased region" description="Basic and acidic residues" evidence="13">
    <location>
        <begin position="83"/>
        <end position="93"/>
    </location>
</feature>
<evidence type="ECO:0000256" key="6">
    <source>
        <dbReference type="ARBA" id="ARBA00022692"/>
    </source>
</evidence>
<evidence type="ECO:0000256" key="3">
    <source>
        <dbReference type="ARBA" id="ARBA00005189"/>
    </source>
</evidence>
<keyword evidence="16" id="KW-1185">Reference proteome</keyword>
<evidence type="ECO:0000256" key="1">
    <source>
        <dbReference type="ARBA" id="ARBA00004477"/>
    </source>
</evidence>
<keyword evidence="5 11" id="KW-0808">Transferase</keyword>
<dbReference type="OrthoDB" id="10039049at2759"/>
<accession>A0A8S0SYS5</accession>
<dbReference type="GO" id="GO:0009941">
    <property type="term" value="C:chloroplast envelope"/>
    <property type="evidence" value="ECO:0007669"/>
    <property type="project" value="TreeGrafter"/>
</dbReference>
<feature type="transmembrane region" description="Helical" evidence="14">
    <location>
        <begin position="180"/>
        <end position="199"/>
    </location>
</feature>
<evidence type="ECO:0000256" key="14">
    <source>
        <dbReference type="SAM" id="Phobius"/>
    </source>
</evidence>
<sequence length="538" mass="61041">MTILELPESLETTTLNSHHSRAASTVRRRSSDVAVLESDSNSLEAVNDSDSDVNNTNEMGNLRGGVVESALEEPSELGTEGLRNGKEENEQVRTGESNQEMEVLASAKFAHRPSAPAHRRIKESPLSSDAIFKQSHAGLFNLCIVVLVAVNSRLIIENLMKYGWLINSGFWFSSTSLKDWPLLMCCLSLPIFPLAAFFVEKLVLLKYISECVAVFLHILITTAAILYPVLVILRCDSAVLSGVTLMLFACIVWLKLVSYVHASHDMRALAKSLDKGETLSGYWNSDDSYGASFQSLAYFMVAPTLCYQPSYPRTASIRKGWVVRQLIKLIIFTGFMGFIVEQYINPIVRNSQHPLKGNLLYAIERVLKLSVPNLYVWLCMFYCFFHLWLNILAELLCFGDREFYKDWWNAKTVEEYWRMWNMPVHKWMVRHIYFPCLRNGMPRGGAILIAFLVSAIFHELCIAVPCHIFKFWAFIGIMFQVPLVILTNYLQDKFQNSMQLGCYFPTCFHTGFRAASSSALAKTRHEGNELNLGQYSFG</sequence>
<feature type="compositionally biased region" description="Low complexity" evidence="13">
    <location>
        <begin position="46"/>
        <end position="55"/>
    </location>
</feature>
<comment type="pathway">
    <text evidence="3">Lipid metabolism.</text>
</comment>
<dbReference type="PANTHER" id="PTHR10408:SF7">
    <property type="entry name" value="DIACYLGLYCEROL O-ACYLTRANSFERASE 1"/>
    <property type="match status" value="1"/>
</dbReference>
<name>A0A8S0SYS5_OLEEU</name>
<dbReference type="GO" id="GO:0005789">
    <property type="term" value="C:endoplasmic reticulum membrane"/>
    <property type="evidence" value="ECO:0007669"/>
    <property type="project" value="UniProtKB-SubCell"/>
</dbReference>
<evidence type="ECO:0000256" key="11">
    <source>
        <dbReference type="PIRNR" id="PIRNR000439"/>
    </source>
</evidence>
<dbReference type="GO" id="GO:0004144">
    <property type="term" value="F:diacylglycerol O-acyltransferase activity"/>
    <property type="evidence" value="ECO:0007669"/>
    <property type="project" value="InterPro"/>
</dbReference>
<dbReference type="AlphaFoldDB" id="A0A8S0SYS5"/>
<keyword evidence="9 11" id="KW-0472">Membrane</keyword>
<evidence type="ECO:0000256" key="2">
    <source>
        <dbReference type="ARBA" id="ARBA00004771"/>
    </source>
</evidence>
<dbReference type="Gramene" id="OE9A093626T1">
    <property type="protein sequence ID" value="OE9A093626C1"/>
    <property type="gene ID" value="OE9A093626"/>
</dbReference>
<feature type="transmembrane region" description="Helical" evidence="14">
    <location>
        <begin position="374"/>
        <end position="398"/>
    </location>
</feature>
<dbReference type="Proteomes" id="UP000594638">
    <property type="component" value="Unassembled WGS sequence"/>
</dbReference>
<protein>
    <recommendedName>
        <fullName evidence="11">O-acyltransferase</fullName>
    </recommendedName>
</protein>
<feature type="transmembrane region" description="Helical" evidence="14">
    <location>
        <begin position="239"/>
        <end position="257"/>
    </location>
</feature>
<evidence type="ECO:0000256" key="9">
    <source>
        <dbReference type="ARBA" id="ARBA00023136"/>
    </source>
</evidence>
<keyword evidence="10 11" id="KW-0012">Acyltransferase</keyword>
<feature type="transmembrane region" description="Helical" evidence="14">
    <location>
        <begin position="211"/>
        <end position="233"/>
    </location>
</feature>
<dbReference type="Pfam" id="PF03062">
    <property type="entry name" value="MBOAT"/>
    <property type="match status" value="1"/>
</dbReference>
<evidence type="ECO:0000256" key="4">
    <source>
        <dbReference type="ARBA" id="ARBA00009010"/>
    </source>
</evidence>
<feature type="transmembrane region" description="Helical" evidence="14">
    <location>
        <begin position="446"/>
        <end position="465"/>
    </location>
</feature>
<comment type="caution">
    <text evidence="15">The sequence shown here is derived from an EMBL/GenBank/DDBJ whole genome shotgun (WGS) entry which is preliminary data.</text>
</comment>
<dbReference type="EMBL" id="CACTIH010005574">
    <property type="protein sequence ID" value="CAA2997973.1"/>
    <property type="molecule type" value="Genomic_DNA"/>
</dbReference>
<dbReference type="GO" id="GO:0019432">
    <property type="term" value="P:triglyceride biosynthetic process"/>
    <property type="evidence" value="ECO:0007669"/>
    <property type="project" value="InterPro"/>
</dbReference>
<dbReference type="PIRSF" id="PIRSF500231">
    <property type="entry name" value="Oat_dag"/>
    <property type="match status" value="1"/>
</dbReference>
<feature type="region of interest" description="Disordered" evidence="13">
    <location>
        <begin position="38"/>
        <end position="99"/>
    </location>
</feature>
<evidence type="ECO:0000313" key="16">
    <source>
        <dbReference type="Proteomes" id="UP000594638"/>
    </source>
</evidence>
<dbReference type="PANTHER" id="PTHR10408">
    <property type="entry name" value="STEROL O-ACYLTRANSFERASE"/>
    <property type="match status" value="1"/>
</dbReference>
<evidence type="ECO:0000256" key="8">
    <source>
        <dbReference type="ARBA" id="ARBA00022989"/>
    </source>
</evidence>
<evidence type="ECO:0000256" key="13">
    <source>
        <dbReference type="SAM" id="MobiDB-lite"/>
    </source>
</evidence>
<proteinExistence type="inferred from homology"/>